<dbReference type="CDD" id="cd06283">
    <property type="entry name" value="PBP1_RegR_EndR_KdgR-like"/>
    <property type="match status" value="1"/>
</dbReference>
<dbReference type="PROSITE" id="PS50943">
    <property type="entry name" value="HTH_CROC1"/>
    <property type="match status" value="1"/>
</dbReference>
<dbReference type="PANTHER" id="PTHR30146">
    <property type="entry name" value="LACI-RELATED TRANSCRIPTIONAL REPRESSOR"/>
    <property type="match status" value="1"/>
</dbReference>
<dbReference type="Pfam" id="PF00532">
    <property type="entry name" value="Peripla_BP_1"/>
    <property type="match status" value="1"/>
</dbReference>
<proteinExistence type="predicted"/>
<feature type="domain" description="HTH lacI-type" evidence="4">
    <location>
        <begin position="5"/>
        <end position="60"/>
    </location>
</feature>
<evidence type="ECO:0000259" key="4">
    <source>
        <dbReference type="PROSITE" id="PS50932"/>
    </source>
</evidence>
<evidence type="ECO:0000313" key="7">
    <source>
        <dbReference type="Proteomes" id="UP000198668"/>
    </source>
</evidence>
<dbReference type="PANTHER" id="PTHR30146:SF145">
    <property type="entry name" value="RIBOSE OPERON REPRESSOR"/>
    <property type="match status" value="1"/>
</dbReference>
<dbReference type="InterPro" id="IPR000843">
    <property type="entry name" value="HTH_LacI"/>
</dbReference>
<dbReference type="Pfam" id="PF00356">
    <property type="entry name" value="LacI"/>
    <property type="match status" value="1"/>
</dbReference>
<gene>
    <name evidence="6" type="ORF">SAMN04489868_102136</name>
</gene>
<evidence type="ECO:0000256" key="2">
    <source>
        <dbReference type="ARBA" id="ARBA00023125"/>
    </source>
</evidence>
<dbReference type="InterPro" id="IPR001761">
    <property type="entry name" value="Peripla_BP/Lac1_sug-bd_dom"/>
</dbReference>
<reference evidence="6 7" key="1">
    <citation type="submission" date="2016-10" db="EMBL/GenBank/DDBJ databases">
        <authorList>
            <person name="de Groot N.N."/>
        </authorList>
    </citation>
    <scope>NUCLEOTIDE SEQUENCE [LARGE SCALE GENOMIC DNA]</scope>
    <source>
        <strain evidence="6 7">DSM 27630</strain>
    </source>
</reference>
<sequence>MRKNVTISQVAEKAGVSKTTISRFLNGHYGNMSKETKERIAQTIEELKYRPNRQAQALKSKRSYLIGIVVADISNMYSSLLLKGIGEVLGQVEYQMIIVDAANSIKQERALLEKLIDQGVEGIILQASSRDAAQYSFLEDARIPVLLVDRQTEPLKWPLVASDNVTSTQKLMETVLQKGYEKIVVVSEPLTDIVTRELRYQTVKELTEAAGRELVLIETTFEESLASKILSLVKEPKKTLLFATNGRVLMELLTILINEKISIPDDIGITGFDDWKLTALVGPGITSIEQQTRVIGETAAEQIMNIIQNNKTEVERYIIPAKLQWRYSV</sequence>
<dbReference type="AlphaFoldDB" id="A0A1I3AZJ3"/>
<dbReference type="SMART" id="SM00354">
    <property type="entry name" value="HTH_LACI"/>
    <property type="match status" value="1"/>
</dbReference>
<feature type="domain" description="HTH cro/C1-type" evidence="5">
    <location>
        <begin position="2"/>
        <end position="50"/>
    </location>
</feature>
<dbReference type="CDD" id="cd01392">
    <property type="entry name" value="HTH_LacI"/>
    <property type="match status" value="1"/>
</dbReference>
<dbReference type="SUPFAM" id="SSF53822">
    <property type="entry name" value="Periplasmic binding protein-like I"/>
    <property type="match status" value="1"/>
</dbReference>
<keyword evidence="7" id="KW-1185">Reference proteome</keyword>
<dbReference type="Gene3D" id="1.10.260.40">
    <property type="entry name" value="lambda repressor-like DNA-binding domains"/>
    <property type="match status" value="1"/>
</dbReference>
<dbReference type="Gene3D" id="3.40.50.2300">
    <property type="match status" value="2"/>
</dbReference>
<dbReference type="PROSITE" id="PS50932">
    <property type="entry name" value="HTH_LACI_2"/>
    <property type="match status" value="1"/>
</dbReference>
<dbReference type="EMBL" id="FOQE01000002">
    <property type="protein sequence ID" value="SFH55206.1"/>
    <property type="molecule type" value="Genomic_DNA"/>
</dbReference>
<dbReference type="InterPro" id="IPR028082">
    <property type="entry name" value="Peripla_BP_I"/>
</dbReference>
<dbReference type="RefSeq" id="WP_092090987.1">
    <property type="nucleotide sequence ID" value="NZ_FOQE01000002.1"/>
</dbReference>
<evidence type="ECO:0000256" key="1">
    <source>
        <dbReference type="ARBA" id="ARBA00023015"/>
    </source>
</evidence>
<keyword evidence="1" id="KW-0805">Transcription regulation</keyword>
<dbReference type="GO" id="GO:0000976">
    <property type="term" value="F:transcription cis-regulatory region binding"/>
    <property type="evidence" value="ECO:0007669"/>
    <property type="project" value="TreeGrafter"/>
</dbReference>
<dbReference type="OrthoDB" id="9784962at2"/>
<dbReference type="SUPFAM" id="SSF47413">
    <property type="entry name" value="lambda repressor-like DNA-binding domains"/>
    <property type="match status" value="1"/>
</dbReference>
<protein>
    <submittedName>
        <fullName evidence="6">Transcriptional regulator, LacI family</fullName>
    </submittedName>
</protein>
<dbReference type="Proteomes" id="UP000198668">
    <property type="component" value="Unassembled WGS sequence"/>
</dbReference>
<keyword evidence="3" id="KW-0804">Transcription</keyword>
<accession>A0A1I3AZJ3</accession>
<dbReference type="InterPro" id="IPR010982">
    <property type="entry name" value="Lambda_DNA-bd_dom_sf"/>
</dbReference>
<organism evidence="6 7">
    <name type="scientific">Pisciglobus halotolerans</name>
    <dbReference type="NCBI Taxonomy" id="745365"/>
    <lineage>
        <taxon>Bacteria</taxon>
        <taxon>Bacillati</taxon>
        <taxon>Bacillota</taxon>
        <taxon>Bacilli</taxon>
        <taxon>Lactobacillales</taxon>
        <taxon>Carnobacteriaceae</taxon>
    </lineage>
</organism>
<keyword evidence="2" id="KW-0238">DNA-binding</keyword>
<dbReference type="GO" id="GO:0003700">
    <property type="term" value="F:DNA-binding transcription factor activity"/>
    <property type="evidence" value="ECO:0007669"/>
    <property type="project" value="TreeGrafter"/>
</dbReference>
<name>A0A1I3AZJ3_9LACT</name>
<evidence type="ECO:0000256" key="3">
    <source>
        <dbReference type="ARBA" id="ARBA00023163"/>
    </source>
</evidence>
<evidence type="ECO:0000259" key="5">
    <source>
        <dbReference type="PROSITE" id="PS50943"/>
    </source>
</evidence>
<evidence type="ECO:0000313" key="6">
    <source>
        <dbReference type="EMBL" id="SFH55206.1"/>
    </source>
</evidence>
<dbReference type="InterPro" id="IPR001387">
    <property type="entry name" value="Cro/C1-type_HTH"/>
</dbReference>